<dbReference type="Proteomes" id="UP000192578">
    <property type="component" value="Unassembled WGS sequence"/>
</dbReference>
<evidence type="ECO:0000313" key="1">
    <source>
        <dbReference type="EMBL" id="OQV26204.1"/>
    </source>
</evidence>
<gene>
    <name evidence="1" type="ORF">BV898_00323</name>
</gene>
<sequence>MSSSAYGTLKKSQSGVTSSATYAVPPLTSWHGSQFRPMTYAQPVLYGNVRSPVCPDCPVHQLSFGDSDDSVMVVSLNLADWLELAKWE</sequence>
<protein>
    <submittedName>
        <fullName evidence="1">Uncharacterized protein</fullName>
    </submittedName>
</protein>
<dbReference type="AlphaFoldDB" id="A0A1W0XFF0"/>
<keyword evidence="2" id="KW-1185">Reference proteome</keyword>
<name>A0A1W0XFF0_HYPEX</name>
<proteinExistence type="predicted"/>
<dbReference type="EMBL" id="MTYJ01000001">
    <property type="protein sequence ID" value="OQV26204.1"/>
    <property type="molecule type" value="Genomic_DNA"/>
</dbReference>
<organism evidence="1 2">
    <name type="scientific">Hypsibius exemplaris</name>
    <name type="common">Freshwater tardigrade</name>
    <dbReference type="NCBI Taxonomy" id="2072580"/>
    <lineage>
        <taxon>Eukaryota</taxon>
        <taxon>Metazoa</taxon>
        <taxon>Ecdysozoa</taxon>
        <taxon>Tardigrada</taxon>
        <taxon>Eutardigrada</taxon>
        <taxon>Parachela</taxon>
        <taxon>Hypsibioidea</taxon>
        <taxon>Hypsibiidae</taxon>
        <taxon>Hypsibius</taxon>
    </lineage>
</organism>
<reference evidence="2" key="1">
    <citation type="submission" date="2017-01" db="EMBL/GenBank/DDBJ databases">
        <title>Comparative genomics of anhydrobiosis in the tardigrade Hypsibius dujardini.</title>
        <authorList>
            <person name="Yoshida Y."/>
            <person name="Koutsovoulos G."/>
            <person name="Laetsch D."/>
            <person name="Stevens L."/>
            <person name="Kumar S."/>
            <person name="Horikawa D."/>
            <person name="Ishino K."/>
            <person name="Komine S."/>
            <person name="Tomita M."/>
            <person name="Blaxter M."/>
            <person name="Arakawa K."/>
        </authorList>
    </citation>
    <scope>NUCLEOTIDE SEQUENCE [LARGE SCALE GENOMIC DNA]</scope>
    <source>
        <strain evidence="2">Z151</strain>
    </source>
</reference>
<evidence type="ECO:0000313" key="2">
    <source>
        <dbReference type="Proteomes" id="UP000192578"/>
    </source>
</evidence>
<accession>A0A1W0XFF0</accession>
<comment type="caution">
    <text evidence="1">The sequence shown here is derived from an EMBL/GenBank/DDBJ whole genome shotgun (WGS) entry which is preliminary data.</text>
</comment>